<proteinExistence type="predicted"/>
<dbReference type="InterPro" id="IPR011112">
    <property type="entry name" value="Rho-like_N"/>
</dbReference>
<feature type="region of interest" description="Disordered" evidence="1">
    <location>
        <begin position="69"/>
        <end position="96"/>
    </location>
</feature>
<dbReference type="Pfam" id="PF07498">
    <property type="entry name" value="Rho_N"/>
    <property type="match status" value="1"/>
</dbReference>
<dbReference type="GO" id="GO:0006353">
    <property type="term" value="P:DNA-templated transcription termination"/>
    <property type="evidence" value="ECO:0007669"/>
    <property type="project" value="InterPro"/>
</dbReference>
<feature type="compositionally biased region" description="Polar residues" evidence="1">
    <location>
        <begin position="231"/>
        <end position="244"/>
    </location>
</feature>
<sequence length="379" mass="42246">MSQAVHLIAKNVPGYGLPEGRFLPHPRTSGRAVASFSSCGERRTYSQVMMGSMKGPFIATSFSCKASSGRQRRNADFSRQNKHVFSRNRNRQNELRESFENVDEYDLLSSKNGPLLSLSNPQKSQATAVPGQKEKEIVELFRKVQAQLRERAAAKEDNKVEASQEKGKQSETVDSLLKLLRKHSIDQGKKKTRQASGQDNDLGQNVPYADDKSKNFGNLNDRARNDVLDPSSFSPTRPQSNFQRKSPIPQVKMQPIYVTDDPVNSTSQLKLNGDKRQQFERCPDPADLDKSGQAEAPELKMEPGSSFVDDNLFDELSENESLEDDNVEEDSGEESLNEQGDFSSLKLSELRTLAKSHGIKGFSKMKKADLVELLNGSSV</sequence>
<feature type="compositionally biased region" description="Acidic residues" evidence="1">
    <location>
        <begin position="311"/>
        <end position="336"/>
    </location>
</feature>
<dbReference type="AlphaFoldDB" id="A0A2P2JR51"/>
<feature type="compositionally biased region" description="Basic residues" evidence="1">
    <location>
        <begin position="80"/>
        <end position="90"/>
    </location>
</feature>
<protein>
    <recommendedName>
        <fullName evidence="2">Rho termination factor-like N-terminal domain-containing protein</fullName>
    </recommendedName>
</protein>
<dbReference type="PANTHER" id="PTHR34449:SF5">
    <property type="entry name" value="ATP BINDING _ ATPASE"/>
    <property type="match status" value="1"/>
</dbReference>
<reference evidence="3" key="1">
    <citation type="submission" date="2018-02" db="EMBL/GenBank/DDBJ databases">
        <title>Rhizophora mucronata_Transcriptome.</title>
        <authorList>
            <person name="Meera S.P."/>
            <person name="Sreeshan A."/>
            <person name="Augustine A."/>
        </authorList>
    </citation>
    <scope>NUCLEOTIDE SEQUENCE</scope>
    <source>
        <tissue evidence="3">Leaf</tissue>
    </source>
</reference>
<organism evidence="3">
    <name type="scientific">Rhizophora mucronata</name>
    <name type="common">Asiatic mangrove</name>
    <dbReference type="NCBI Taxonomy" id="61149"/>
    <lineage>
        <taxon>Eukaryota</taxon>
        <taxon>Viridiplantae</taxon>
        <taxon>Streptophyta</taxon>
        <taxon>Embryophyta</taxon>
        <taxon>Tracheophyta</taxon>
        <taxon>Spermatophyta</taxon>
        <taxon>Magnoliopsida</taxon>
        <taxon>eudicotyledons</taxon>
        <taxon>Gunneridae</taxon>
        <taxon>Pentapetalae</taxon>
        <taxon>rosids</taxon>
        <taxon>fabids</taxon>
        <taxon>Malpighiales</taxon>
        <taxon>Rhizophoraceae</taxon>
        <taxon>Rhizophora</taxon>
    </lineage>
</organism>
<evidence type="ECO:0000256" key="1">
    <source>
        <dbReference type="SAM" id="MobiDB-lite"/>
    </source>
</evidence>
<feature type="domain" description="Rho termination factor-like N-terminal" evidence="2">
    <location>
        <begin position="341"/>
        <end position="377"/>
    </location>
</feature>
<evidence type="ECO:0000259" key="2">
    <source>
        <dbReference type="SMART" id="SM00959"/>
    </source>
</evidence>
<evidence type="ECO:0000313" key="3">
    <source>
        <dbReference type="EMBL" id="MBW95952.1"/>
    </source>
</evidence>
<name>A0A2P2JR51_RHIMU</name>
<dbReference type="EMBL" id="GGEC01015469">
    <property type="protein sequence ID" value="MBW95952.1"/>
    <property type="molecule type" value="Transcribed_RNA"/>
</dbReference>
<feature type="compositionally biased region" description="Basic and acidic residues" evidence="1">
    <location>
        <begin position="272"/>
        <end position="301"/>
    </location>
</feature>
<dbReference type="PANTHER" id="PTHR34449">
    <property type="entry name" value="RHO TERMINATION FACTOR"/>
    <property type="match status" value="1"/>
</dbReference>
<feature type="region of interest" description="Disordered" evidence="1">
    <location>
        <begin position="152"/>
        <end position="343"/>
    </location>
</feature>
<feature type="compositionally biased region" description="Polar residues" evidence="1">
    <location>
        <begin position="194"/>
        <end position="203"/>
    </location>
</feature>
<feature type="compositionally biased region" description="Basic and acidic residues" evidence="1">
    <location>
        <begin position="152"/>
        <end position="171"/>
    </location>
</feature>
<dbReference type="SMART" id="SM00959">
    <property type="entry name" value="Rho_N"/>
    <property type="match status" value="1"/>
</dbReference>
<accession>A0A2P2JR51</accession>